<protein>
    <recommendedName>
        <fullName evidence="3">DOMON-like domain-containing protein</fullName>
    </recommendedName>
</protein>
<evidence type="ECO:0000313" key="2">
    <source>
        <dbReference type="Proteomes" id="UP000094487"/>
    </source>
</evidence>
<dbReference type="RefSeq" id="WP_069320729.1">
    <property type="nucleotide sequence ID" value="NZ_MDDS01000027.1"/>
</dbReference>
<dbReference type="STRING" id="1888892.BFL28_17410"/>
<sequence>MLHRLHPHPATPPRAVSCVEVGLHFTTDGHLTVNYRVSPRTELCLPPPRTPARTDGLWQTTCFELFFRPAAGPAYREYNFAPSGQWAAYAFSGYRADMRDLAARDPGIALEGAENALVASAVLTGVQGPGAIALCAVIEEIDGTKSYWALRHPSERPDFHHPDGFALQLS</sequence>
<accession>A0A1E3LV00</accession>
<reference evidence="1 2" key="1">
    <citation type="submission" date="2016-08" db="EMBL/GenBank/DDBJ databases">
        <title>Draft genome of the agarase producing Sphingomonas sp. MCT13.</title>
        <authorList>
            <person name="D'Andrea M.M."/>
            <person name="Rossolini G.M."/>
            <person name="Thaller M.C."/>
        </authorList>
    </citation>
    <scope>NUCLEOTIDE SEQUENCE [LARGE SCALE GENOMIC DNA]</scope>
    <source>
        <strain evidence="1 2">MCT13</strain>
    </source>
</reference>
<dbReference type="EMBL" id="MDDS01000027">
    <property type="protein sequence ID" value="ODP37563.1"/>
    <property type="molecule type" value="Genomic_DNA"/>
</dbReference>
<name>A0A1E3LV00_9SPHN</name>
<dbReference type="AlphaFoldDB" id="A0A1E3LV00"/>
<organism evidence="1 2">
    <name type="scientific">Sphingomonas turrisvirgatae</name>
    <dbReference type="NCBI Taxonomy" id="1888892"/>
    <lineage>
        <taxon>Bacteria</taxon>
        <taxon>Pseudomonadati</taxon>
        <taxon>Pseudomonadota</taxon>
        <taxon>Alphaproteobacteria</taxon>
        <taxon>Sphingomonadales</taxon>
        <taxon>Sphingomonadaceae</taxon>
        <taxon>Sphingomonas</taxon>
    </lineage>
</organism>
<proteinExistence type="predicted"/>
<evidence type="ECO:0008006" key="3">
    <source>
        <dbReference type="Google" id="ProtNLM"/>
    </source>
</evidence>
<dbReference type="OrthoDB" id="190583at2"/>
<keyword evidence="2" id="KW-1185">Reference proteome</keyword>
<gene>
    <name evidence="1" type="ORF">BFL28_17410</name>
</gene>
<comment type="caution">
    <text evidence="1">The sequence shown here is derived from an EMBL/GenBank/DDBJ whole genome shotgun (WGS) entry which is preliminary data.</text>
</comment>
<dbReference type="Proteomes" id="UP000094487">
    <property type="component" value="Unassembled WGS sequence"/>
</dbReference>
<evidence type="ECO:0000313" key="1">
    <source>
        <dbReference type="EMBL" id="ODP37563.1"/>
    </source>
</evidence>
<dbReference type="CDD" id="cd09627">
    <property type="entry name" value="DOMON_murB_like"/>
    <property type="match status" value="1"/>
</dbReference>